<comment type="caution">
    <text evidence="1">The sequence shown here is derived from an EMBL/GenBank/DDBJ whole genome shotgun (WGS) entry which is preliminary data.</text>
</comment>
<accession>A0A0R0CIQ6</accession>
<evidence type="ECO:0000313" key="2">
    <source>
        <dbReference type="Proteomes" id="UP000051863"/>
    </source>
</evidence>
<dbReference type="OrthoDB" id="6024259at2"/>
<proteinExistence type="predicted"/>
<dbReference type="Proteomes" id="UP000051863">
    <property type="component" value="Unassembled WGS sequence"/>
</dbReference>
<organism evidence="1 2">
    <name type="scientific">Stenotrophomonas terrae</name>
    <dbReference type="NCBI Taxonomy" id="405446"/>
    <lineage>
        <taxon>Bacteria</taxon>
        <taxon>Pseudomonadati</taxon>
        <taxon>Pseudomonadota</taxon>
        <taxon>Gammaproteobacteria</taxon>
        <taxon>Lysobacterales</taxon>
        <taxon>Lysobacteraceae</taxon>
        <taxon>Stenotrophomonas</taxon>
    </lineage>
</organism>
<reference evidence="1 2" key="1">
    <citation type="submission" date="2015-05" db="EMBL/GenBank/DDBJ databases">
        <title>Genome sequencing and analysis of members of genus Stenotrophomonas.</title>
        <authorList>
            <person name="Patil P.P."/>
            <person name="Midha S."/>
            <person name="Patil P.B."/>
        </authorList>
    </citation>
    <scope>NUCLEOTIDE SEQUENCE [LARGE SCALE GENOMIC DNA]</scope>
    <source>
        <strain evidence="1 2">DSM 18941</strain>
    </source>
</reference>
<protein>
    <submittedName>
        <fullName evidence="1">Uncharacterized protein</fullName>
    </submittedName>
</protein>
<dbReference type="AlphaFoldDB" id="A0A0R0CIQ6"/>
<dbReference type="PATRIC" id="fig|405446.3.peg.2677"/>
<sequence length="147" mass="15537">MADPVRVKAIVEQVRNELARITVDNGFVTDLGKHVKAERSQGGIPTEPQCTVAIVAKRAGEVVGSVAVEGVVEFVLPATLSGALGTVYDGADDVERLFHAMADRLQAGEMLACGALLPLYAGTVFLDRPEGLPVVAAEVTFTTGYRR</sequence>
<keyword evidence="2" id="KW-1185">Reference proteome</keyword>
<dbReference type="EMBL" id="LDJJ01000051">
    <property type="protein sequence ID" value="KRG65806.1"/>
    <property type="molecule type" value="Genomic_DNA"/>
</dbReference>
<evidence type="ECO:0000313" key="1">
    <source>
        <dbReference type="EMBL" id="KRG65806.1"/>
    </source>
</evidence>
<gene>
    <name evidence="1" type="ORF">ABB27_14645</name>
</gene>
<dbReference type="RefSeq" id="WP_057629519.1">
    <property type="nucleotide sequence ID" value="NZ_LDJJ01000051.1"/>
</dbReference>
<name>A0A0R0CIQ6_9GAMM</name>